<proteinExistence type="predicted"/>
<sequence length="159" mass="18473">MPGPCPTHYLERSQHFRRPGQLLSVMEHSGRGRLSPNQDLPKKKKKKKKMWMRSVRPTRPEAYLAASLTDIFKSYRLGYTYYLPVCAWNQCQLEFQSQALVGCRACLSASPKMVITLLSSVGFLTRTLDTFSITWHFWTWRSSAEELAAKSQHKVWLLY</sequence>
<gene>
    <name evidence="2" type="ORF">H4Q32_027816</name>
</gene>
<evidence type="ECO:0000313" key="2">
    <source>
        <dbReference type="EMBL" id="KAI2647903.1"/>
    </source>
</evidence>
<name>A0ABQ8LAX5_LABRO</name>
<feature type="compositionally biased region" description="Basic residues" evidence="1">
    <location>
        <begin position="42"/>
        <end position="51"/>
    </location>
</feature>
<dbReference type="Proteomes" id="UP000830375">
    <property type="component" value="Unassembled WGS sequence"/>
</dbReference>
<accession>A0ABQ8LAX5</accession>
<reference evidence="2 3" key="1">
    <citation type="submission" date="2022-01" db="EMBL/GenBank/DDBJ databases">
        <title>A high-quality chromosome-level genome assembly of rohu carp, Labeo rohita.</title>
        <authorList>
            <person name="Arick M.A. II"/>
            <person name="Hsu C.-Y."/>
            <person name="Magbanua Z."/>
            <person name="Pechanova O."/>
            <person name="Grover C."/>
            <person name="Miller E."/>
            <person name="Thrash A."/>
            <person name="Ezzel L."/>
            <person name="Alam S."/>
            <person name="Benzie J."/>
            <person name="Hamilton M."/>
            <person name="Karsi A."/>
            <person name="Lawrence M.L."/>
            <person name="Peterson D.G."/>
        </authorList>
    </citation>
    <scope>NUCLEOTIDE SEQUENCE [LARGE SCALE GENOMIC DNA]</scope>
    <source>
        <strain evidence="3">BAU-BD-2019</strain>
        <tissue evidence="2">Blood</tissue>
    </source>
</reference>
<dbReference type="EMBL" id="JACTAM010000081">
    <property type="protein sequence ID" value="KAI2647903.1"/>
    <property type="molecule type" value="Genomic_DNA"/>
</dbReference>
<protein>
    <submittedName>
        <fullName evidence="2">Succinyl-diaminopimelate desuccinylase</fullName>
    </submittedName>
</protein>
<evidence type="ECO:0000256" key="1">
    <source>
        <dbReference type="SAM" id="MobiDB-lite"/>
    </source>
</evidence>
<evidence type="ECO:0000313" key="3">
    <source>
        <dbReference type="Proteomes" id="UP000830375"/>
    </source>
</evidence>
<organism evidence="2 3">
    <name type="scientific">Labeo rohita</name>
    <name type="common">Indian major carp</name>
    <name type="synonym">Cyprinus rohita</name>
    <dbReference type="NCBI Taxonomy" id="84645"/>
    <lineage>
        <taxon>Eukaryota</taxon>
        <taxon>Metazoa</taxon>
        <taxon>Chordata</taxon>
        <taxon>Craniata</taxon>
        <taxon>Vertebrata</taxon>
        <taxon>Euteleostomi</taxon>
        <taxon>Actinopterygii</taxon>
        <taxon>Neopterygii</taxon>
        <taxon>Teleostei</taxon>
        <taxon>Ostariophysi</taxon>
        <taxon>Cypriniformes</taxon>
        <taxon>Cyprinidae</taxon>
        <taxon>Labeoninae</taxon>
        <taxon>Labeonini</taxon>
        <taxon>Labeo</taxon>
    </lineage>
</organism>
<comment type="caution">
    <text evidence="2">The sequence shown here is derived from an EMBL/GenBank/DDBJ whole genome shotgun (WGS) entry which is preliminary data.</text>
</comment>
<keyword evidence="3" id="KW-1185">Reference proteome</keyword>
<feature type="region of interest" description="Disordered" evidence="1">
    <location>
        <begin position="27"/>
        <end position="51"/>
    </location>
</feature>